<keyword evidence="4" id="KW-1185">Reference proteome</keyword>
<evidence type="ECO:0000256" key="1">
    <source>
        <dbReference type="SAM" id="SignalP"/>
    </source>
</evidence>
<organism evidence="3 4">
    <name type="scientific">Pedobacter frigiditerrae</name>
    <dbReference type="NCBI Taxonomy" id="2530452"/>
    <lineage>
        <taxon>Bacteria</taxon>
        <taxon>Pseudomonadati</taxon>
        <taxon>Bacteroidota</taxon>
        <taxon>Sphingobacteriia</taxon>
        <taxon>Sphingobacteriales</taxon>
        <taxon>Sphingobacteriaceae</taxon>
        <taxon>Pedobacter</taxon>
    </lineage>
</organism>
<dbReference type="EMBL" id="SJSK01000001">
    <property type="protein sequence ID" value="TCC93782.1"/>
    <property type="molecule type" value="Genomic_DNA"/>
</dbReference>
<gene>
    <name evidence="3" type="ORF">EZ428_03145</name>
</gene>
<keyword evidence="1" id="KW-0732">Signal</keyword>
<dbReference type="OrthoDB" id="796727at2"/>
<proteinExistence type="predicted"/>
<name>A0A4R0N5A4_9SPHI</name>
<evidence type="ECO:0000259" key="2">
    <source>
        <dbReference type="Pfam" id="PF10988"/>
    </source>
</evidence>
<evidence type="ECO:0000313" key="4">
    <source>
        <dbReference type="Proteomes" id="UP000292884"/>
    </source>
</evidence>
<protein>
    <recommendedName>
        <fullName evidence="2">Putative auto-transporter adhesin head GIN domain-containing protein</fullName>
    </recommendedName>
</protein>
<feature type="domain" description="Putative auto-transporter adhesin head GIN" evidence="2">
    <location>
        <begin position="43"/>
        <end position="188"/>
    </location>
</feature>
<feature type="chain" id="PRO_5020872161" description="Putative auto-transporter adhesin head GIN domain-containing protein" evidence="1">
    <location>
        <begin position="23"/>
        <end position="204"/>
    </location>
</feature>
<sequence length="204" mass="21754">MKTSIKTLIALSLTGLVLTSSAFVTKAADGQKQTVLTDVKKVNKINVSGNVELILVQSADENVKVYNDYYASNALVQQKNGELRISSFNKETLTVIVYVTNLNSITASENATVKTFGKFSLLNLDVNLKDKATANLNTSTISLNANVTDEANLTLSGTTEEYNAVLGSVAKLNMNSFAAETTSIKSQNISIAKIAAPVQLAIAE</sequence>
<evidence type="ECO:0000313" key="3">
    <source>
        <dbReference type="EMBL" id="TCC93782.1"/>
    </source>
</evidence>
<reference evidence="3 4" key="1">
    <citation type="submission" date="2019-02" db="EMBL/GenBank/DDBJ databases">
        <title>Pedobacter sp. RP-1-13 sp. nov., isolated from Arctic soil.</title>
        <authorList>
            <person name="Dahal R.H."/>
        </authorList>
    </citation>
    <scope>NUCLEOTIDE SEQUENCE [LARGE SCALE GENOMIC DNA]</scope>
    <source>
        <strain evidence="3 4">RP-1-13</strain>
    </source>
</reference>
<dbReference type="InterPro" id="IPR021255">
    <property type="entry name" value="DUF2807"/>
</dbReference>
<dbReference type="AlphaFoldDB" id="A0A4R0N5A4"/>
<dbReference type="Proteomes" id="UP000292884">
    <property type="component" value="Unassembled WGS sequence"/>
</dbReference>
<accession>A0A4R0N5A4</accession>
<dbReference type="RefSeq" id="WP_131551648.1">
    <property type="nucleotide sequence ID" value="NZ_SJSK01000001.1"/>
</dbReference>
<feature type="signal peptide" evidence="1">
    <location>
        <begin position="1"/>
        <end position="22"/>
    </location>
</feature>
<dbReference type="Pfam" id="PF10988">
    <property type="entry name" value="DUF2807"/>
    <property type="match status" value="1"/>
</dbReference>
<comment type="caution">
    <text evidence="3">The sequence shown here is derived from an EMBL/GenBank/DDBJ whole genome shotgun (WGS) entry which is preliminary data.</text>
</comment>
<dbReference type="Gene3D" id="2.160.20.120">
    <property type="match status" value="1"/>
</dbReference>